<evidence type="ECO:0000256" key="4">
    <source>
        <dbReference type="ARBA" id="ARBA00022519"/>
    </source>
</evidence>
<feature type="transmembrane region" description="Helical" evidence="8">
    <location>
        <begin position="470"/>
        <end position="497"/>
    </location>
</feature>
<comment type="subcellular location">
    <subcellularLocation>
        <location evidence="1">Cell inner membrane</location>
        <topology evidence="1">Multi-pass membrane protein</topology>
    </subcellularLocation>
    <subcellularLocation>
        <location evidence="8">Cell membrane</location>
        <topology evidence="8">Multi-pass membrane protein</topology>
    </subcellularLocation>
</comment>
<dbReference type="SUPFAM" id="SSF161098">
    <property type="entry name" value="MetI-like"/>
    <property type="match status" value="2"/>
</dbReference>
<dbReference type="Pfam" id="PF00528">
    <property type="entry name" value="BPD_transp_1"/>
    <property type="match status" value="2"/>
</dbReference>
<evidence type="ECO:0000256" key="8">
    <source>
        <dbReference type="RuleBase" id="RU363032"/>
    </source>
</evidence>
<dbReference type="GeneID" id="93279313"/>
<feature type="transmembrane region" description="Helical" evidence="8">
    <location>
        <begin position="352"/>
        <end position="374"/>
    </location>
</feature>
<feature type="transmembrane region" description="Helical" evidence="8">
    <location>
        <begin position="411"/>
        <end position="427"/>
    </location>
</feature>
<organism evidence="10 11">
    <name type="scientific">Enterocloster lavalensis</name>
    <dbReference type="NCBI Taxonomy" id="460384"/>
    <lineage>
        <taxon>Bacteria</taxon>
        <taxon>Bacillati</taxon>
        <taxon>Bacillota</taxon>
        <taxon>Clostridia</taxon>
        <taxon>Lachnospirales</taxon>
        <taxon>Lachnospiraceae</taxon>
        <taxon>Enterocloster</taxon>
    </lineage>
</organism>
<proteinExistence type="inferred from homology"/>
<dbReference type="PANTHER" id="PTHR43357:SF3">
    <property type="entry name" value="FE(3+)-TRANSPORT SYSTEM PERMEASE PROTEIN FBPB 2"/>
    <property type="match status" value="1"/>
</dbReference>
<evidence type="ECO:0000256" key="2">
    <source>
        <dbReference type="ARBA" id="ARBA00022448"/>
    </source>
</evidence>
<dbReference type="PANTHER" id="PTHR43357">
    <property type="entry name" value="INNER MEMBRANE ABC TRANSPORTER PERMEASE PROTEIN YDCV"/>
    <property type="match status" value="1"/>
</dbReference>
<dbReference type="Proteomes" id="UP000198508">
    <property type="component" value="Unassembled WGS sequence"/>
</dbReference>
<feature type="transmembrane region" description="Helical" evidence="8">
    <location>
        <begin position="517"/>
        <end position="539"/>
    </location>
</feature>
<evidence type="ECO:0000313" key="11">
    <source>
        <dbReference type="Proteomes" id="UP000198508"/>
    </source>
</evidence>
<keyword evidence="11" id="KW-1185">Reference proteome</keyword>
<evidence type="ECO:0000259" key="9">
    <source>
        <dbReference type="PROSITE" id="PS50928"/>
    </source>
</evidence>
<keyword evidence="5 8" id="KW-0812">Transmembrane</keyword>
<gene>
    <name evidence="10" type="ORF">SAMN05216313_12328</name>
</gene>
<accession>A0A1I0IR38</accession>
<feature type="transmembrane region" description="Helical" evidence="8">
    <location>
        <begin position="9"/>
        <end position="30"/>
    </location>
</feature>
<evidence type="ECO:0000256" key="6">
    <source>
        <dbReference type="ARBA" id="ARBA00022989"/>
    </source>
</evidence>
<feature type="transmembrane region" description="Helical" evidence="8">
    <location>
        <begin position="100"/>
        <end position="120"/>
    </location>
</feature>
<dbReference type="InterPro" id="IPR035906">
    <property type="entry name" value="MetI-like_sf"/>
</dbReference>
<dbReference type="GO" id="GO:0055085">
    <property type="term" value="P:transmembrane transport"/>
    <property type="evidence" value="ECO:0007669"/>
    <property type="project" value="InterPro"/>
</dbReference>
<sequence>MKSKFKLDVWGYITIALLGAYAIFLLYPMLNLLRRSVYGPDGVFTLGYFSKFFGKKYYFGTLLNSLKVTLCTTVTTLLLGAPLAYFFTMYKIRGNGVLRILIILSSMSAPFIGAYSWILLMGRSGVVTTFLKDTFNIQGINIYGFVGILVVLTLQLYPLVFLYVSGALKNIDQSLMEASLNLGCSGVKRFFSLIIPLVMPTILASSLLVFMRALADFGTPMLIGEGYRTFPVLIYNEFMGEVSGDDGFAAAISIIAIIITALIFMAQKHASNKLAFTMNALHPIEPKELKGVRGVLIHLYSYLVVGLSIVPQCYVIYTSFLKTEGLVFKDGYWLGSYRTAFSKMGSSIVNTFVIAGSALVVIILMAVLIAYLAVRRRNAATNTMDLISMMPYIIPGSVIGIAMLICFNRPPLIISGTFLIMIVALVIRRLPYTIRSSVAILQQIPITIEEASISLGTSKMKTFFAITIPMMANGIVSGAILSWVTMITELSTAIILYTGKTKTLTVSIYTEVIRGNYGVAAALSTVLTSLTALSILIFMRISKSKDITM</sequence>
<keyword evidence="4" id="KW-0997">Cell inner membrane</keyword>
<dbReference type="InterPro" id="IPR000515">
    <property type="entry name" value="MetI-like"/>
</dbReference>
<dbReference type="EMBL" id="FOIM01000023">
    <property type="protein sequence ID" value="SET99573.1"/>
    <property type="molecule type" value="Genomic_DNA"/>
</dbReference>
<dbReference type="PROSITE" id="PS50928">
    <property type="entry name" value="ABC_TM1"/>
    <property type="match status" value="2"/>
</dbReference>
<feature type="transmembrane region" description="Helical" evidence="8">
    <location>
        <begin position="66"/>
        <end position="88"/>
    </location>
</feature>
<feature type="domain" description="ABC transmembrane type-1" evidence="9">
    <location>
        <begin position="348"/>
        <end position="538"/>
    </location>
</feature>
<feature type="transmembrane region" description="Helical" evidence="8">
    <location>
        <begin position="295"/>
        <end position="317"/>
    </location>
</feature>
<keyword evidence="6 8" id="KW-1133">Transmembrane helix</keyword>
<feature type="domain" description="ABC transmembrane type-1" evidence="9">
    <location>
        <begin position="62"/>
        <end position="267"/>
    </location>
</feature>
<evidence type="ECO:0000256" key="3">
    <source>
        <dbReference type="ARBA" id="ARBA00022475"/>
    </source>
</evidence>
<dbReference type="AlphaFoldDB" id="A0A1I0IR38"/>
<dbReference type="Gene3D" id="1.10.3720.10">
    <property type="entry name" value="MetI-like"/>
    <property type="match status" value="2"/>
</dbReference>
<feature type="transmembrane region" description="Helical" evidence="8">
    <location>
        <begin position="386"/>
        <end position="405"/>
    </location>
</feature>
<dbReference type="STRING" id="460384.SAMN05216313_12328"/>
<feature type="transmembrane region" description="Helical" evidence="8">
    <location>
        <begin position="247"/>
        <end position="266"/>
    </location>
</feature>
<dbReference type="GO" id="GO:0005886">
    <property type="term" value="C:plasma membrane"/>
    <property type="evidence" value="ECO:0007669"/>
    <property type="project" value="UniProtKB-SubCell"/>
</dbReference>
<evidence type="ECO:0000256" key="5">
    <source>
        <dbReference type="ARBA" id="ARBA00022692"/>
    </source>
</evidence>
<dbReference type="CDD" id="cd06261">
    <property type="entry name" value="TM_PBP2"/>
    <property type="match status" value="2"/>
</dbReference>
<reference evidence="11" key="1">
    <citation type="submission" date="2016-10" db="EMBL/GenBank/DDBJ databases">
        <authorList>
            <person name="Varghese N."/>
            <person name="Submissions S."/>
        </authorList>
    </citation>
    <scope>NUCLEOTIDE SEQUENCE [LARGE SCALE GENOMIC DNA]</scope>
    <source>
        <strain evidence="11">NLAE-zl-G277</strain>
    </source>
</reference>
<feature type="transmembrane region" description="Helical" evidence="8">
    <location>
        <begin position="140"/>
        <end position="164"/>
    </location>
</feature>
<evidence type="ECO:0000256" key="1">
    <source>
        <dbReference type="ARBA" id="ARBA00004429"/>
    </source>
</evidence>
<protein>
    <submittedName>
        <fullName evidence="10">Iron(III) transport system permease protein</fullName>
    </submittedName>
</protein>
<keyword evidence="7 8" id="KW-0472">Membrane</keyword>
<feature type="transmembrane region" description="Helical" evidence="8">
    <location>
        <begin position="190"/>
        <end position="211"/>
    </location>
</feature>
<keyword evidence="2 8" id="KW-0813">Transport</keyword>
<dbReference type="RefSeq" id="WP_092367532.1">
    <property type="nucleotide sequence ID" value="NZ_CABJCG010000020.1"/>
</dbReference>
<evidence type="ECO:0000256" key="7">
    <source>
        <dbReference type="ARBA" id="ARBA00023136"/>
    </source>
</evidence>
<comment type="similarity">
    <text evidence="8">Belongs to the binding-protein-dependent transport system permease family.</text>
</comment>
<keyword evidence="3" id="KW-1003">Cell membrane</keyword>
<name>A0A1I0IR38_9FIRM</name>
<evidence type="ECO:0000313" key="10">
    <source>
        <dbReference type="EMBL" id="SET99573.1"/>
    </source>
</evidence>